<dbReference type="RefSeq" id="WP_191172921.1">
    <property type="nucleotide sequence ID" value="NZ_JACXZS010000012.1"/>
</dbReference>
<dbReference type="PANTHER" id="PTHR37419:SF1">
    <property type="entry name" value="SERINE_THREONINE-PROTEIN KINASE TOXIN HIPA"/>
    <property type="match status" value="1"/>
</dbReference>
<dbReference type="InterPro" id="IPR012893">
    <property type="entry name" value="HipA-like_C"/>
</dbReference>
<dbReference type="PANTHER" id="PTHR37419">
    <property type="entry name" value="SERINE/THREONINE-PROTEIN KINASE TOXIN HIPA"/>
    <property type="match status" value="1"/>
</dbReference>
<protein>
    <submittedName>
        <fullName evidence="7">Type II toxin-antitoxin system HipA family toxin</fullName>
    </submittedName>
</protein>
<dbReference type="Gene3D" id="1.10.1070.20">
    <property type="match status" value="1"/>
</dbReference>
<keyword evidence="3" id="KW-0418">Kinase</keyword>
<dbReference type="InterPro" id="IPR052028">
    <property type="entry name" value="HipA_Ser/Thr_kinase"/>
</dbReference>
<dbReference type="CDD" id="cd17808">
    <property type="entry name" value="HipA_Ec_like"/>
    <property type="match status" value="1"/>
</dbReference>
<name>A0ABR8NRY1_9MICO</name>
<proteinExistence type="inferred from homology"/>
<evidence type="ECO:0000256" key="3">
    <source>
        <dbReference type="ARBA" id="ARBA00022777"/>
    </source>
</evidence>
<dbReference type="Proteomes" id="UP000598426">
    <property type="component" value="Unassembled WGS sequence"/>
</dbReference>
<gene>
    <name evidence="7" type="ORF">IF188_16600</name>
</gene>
<dbReference type="Pfam" id="PF13657">
    <property type="entry name" value="Couple_hipA"/>
    <property type="match status" value="1"/>
</dbReference>
<comment type="similarity">
    <text evidence="1">Belongs to the HipA Ser/Thr kinase family.</text>
</comment>
<feature type="domain" description="HipA-like C-terminal" evidence="5">
    <location>
        <begin position="150"/>
        <end position="388"/>
    </location>
</feature>
<accession>A0ABR8NRY1</accession>
<dbReference type="InterPro" id="IPR017508">
    <property type="entry name" value="HipA_N1"/>
</dbReference>
<evidence type="ECO:0000313" key="8">
    <source>
        <dbReference type="Proteomes" id="UP000598426"/>
    </source>
</evidence>
<dbReference type="EMBL" id="JACXZS010000012">
    <property type="protein sequence ID" value="MBD3943313.1"/>
    <property type="molecule type" value="Genomic_DNA"/>
</dbReference>
<organism evidence="7 8">
    <name type="scientific">Microbacterium helvum</name>
    <dbReference type="NCBI Taxonomy" id="2773713"/>
    <lineage>
        <taxon>Bacteria</taxon>
        <taxon>Bacillati</taxon>
        <taxon>Actinomycetota</taxon>
        <taxon>Actinomycetes</taxon>
        <taxon>Micrococcales</taxon>
        <taxon>Microbacteriaceae</taxon>
        <taxon>Microbacterium</taxon>
    </lineage>
</organism>
<keyword evidence="8" id="KW-1185">Reference proteome</keyword>
<dbReference type="NCBIfam" id="TIGR03071">
    <property type="entry name" value="couple_hipA"/>
    <property type="match status" value="1"/>
</dbReference>
<evidence type="ECO:0000259" key="6">
    <source>
        <dbReference type="Pfam" id="PF13657"/>
    </source>
</evidence>
<sequence length="460" mass="49830">MNARLTAYLDGRRVGWFAQEGGGPISFEFDDDWRSSSGRMELTLSMPKSRRTHNGSEPANYLWNLLPDSEPVLERWGSMFGVSPRNPMALLAHVGLDTAGAIQLSPEDAAVLSGPSGGEPISLQAIAAHIRQLRADPEAWLIPGHDDGYFSLAGAQSKFALARSTAGDWLVPTGRAASTHILKPGIRGLDHSDVNEHLSLSAAANLGLKTAASTVEQFEDETVIVVTRYDRTIADDGIVKRHHQEDMAQAAGVHPVGKYQNQGGPGIEQIVRVIRRAHGKERTSDQRFFEATLFNWAILGTDAHAKNYSLLHDAVEGPRLAPLYDVATALPYPAINVRSAKLAMSFGRHYRQYEIEARHIIADAEALGFDPVWAHDRASAIVDGVADAYSDAAAAIGLTGDDAAFAALIVDHAAERAAKLRRELQRATLGSRSDDAHATKQPRTKQGRFDTTSGEPVDSE</sequence>
<dbReference type="Pfam" id="PF07804">
    <property type="entry name" value="HipA_C"/>
    <property type="match status" value="1"/>
</dbReference>
<evidence type="ECO:0000313" key="7">
    <source>
        <dbReference type="EMBL" id="MBD3943313.1"/>
    </source>
</evidence>
<keyword evidence="2" id="KW-0808">Transferase</keyword>
<feature type="domain" description="HipA N-terminal subdomain 1" evidence="6">
    <location>
        <begin position="6"/>
        <end position="104"/>
    </location>
</feature>
<comment type="caution">
    <text evidence="7">The sequence shown here is derived from an EMBL/GenBank/DDBJ whole genome shotgun (WGS) entry which is preliminary data.</text>
</comment>
<evidence type="ECO:0000259" key="5">
    <source>
        <dbReference type="Pfam" id="PF07804"/>
    </source>
</evidence>
<evidence type="ECO:0000256" key="2">
    <source>
        <dbReference type="ARBA" id="ARBA00022679"/>
    </source>
</evidence>
<evidence type="ECO:0000256" key="1">
    <source>
        <dbReference type="ARBA" id="ARBA00010164"/>
    </source>
</evidence>
<reference evidence="7 8" key="1">
    <citation type="submission" date="2020-09" db="EMBL/GenBank/DDBJ databases">
        <title>Isolation and identification of active actinomycetes.</title>
        <authorList>
            <person name="Li X."/>
        </authorList>
    </citation>
    <scope>NUCLEOTIDE SEQUENCE [LARGE SCALE GENOMIC DNA]</scope>
    <source>
        <strain evidence="7 8">NEAU-LLC</strain>
    </source>
</reference>
<evidence type="ECO:0000256" key="4">
    <source>
        <dbReference type="SAM" id="MobiDB-lite"/>
    </source>
</evidence>
<feature type="region of interest" description="Disordered" evidence="4">
    <location>
        <begin position="425"/>
        <end position="460"/>
    </location>
</feature>